<dbReference type="EMBL" id="ACNN01000036">
    <property type="protein sequence ID" value="EEN81898.1"/>
    <property type="molecule type" value="Genomic_DNA"/>
</dbReference>
<gene>
    <name evidence="2" type="ORF">POREN0001_0694</name>
</gene>
<keyword evidence="1" id="KW-0472">Membrane</keyword>
<reference evidence="2 3" key="1">
    <citation type="submission" date="2009-04" db="EMBL/GenBank/DDBJ databases">
        <authorList>
            <person name="Sebastian Y."/>
            <person name="Madupu R."/>
            <person name="Durkin A.S."/>
            <person name="Torralba M."/>
            <person name="Methe B."/>
            <person name="Sutton G.G."/>
            <person name="Strausberg R.L."/>
            <person name="Nelson K.E."/>
        </authorList>
    </citation>
    <scope>NUCLEOTIDE SEQUENCE [LARGE SCALE GENOMIC DNA]</scope>
    <source>
        <strain evidence="3">ATCC 35406 / BCRC 14492 / JCM 8526 / NCTC 13058 / HG 370</strain>
    </source>
</reference>
<dbReference type="Proteomes" id="UP000004295">
    <property type="component" value="Unassembled WGS sequence"/>
</dbReference>
<keyword evidence="1" id="KW-0812">Transmembrane</keyword>
<evidence type="ECO:0000313" key="3">
    <source>
        <dbReference type="Proteomes" id="UP000004295"/>
    </source>
</evidence>
<protein>
    <submittedName>
        <fullName evidence="2">Uncharacterized protein</fullName>
    </submittedName>
</protein>
<organism evidence="2 3">
    <name type="scientific">Porphyromonas endodontalis (strain ATCC 35406 / DSM 24491 / JCM 8526 / CCUG 16442 / BCRC 14492 / NCTC 13058 / HG 370)</name>
    <name type="common">Bacteroides endodontalis</name>
    <dbReference type="NCBI Taxonomy" id="553175"/>
    <lineage>
        <taxon>Bacteria</taxon>
        <taxon>Pseudomonadati</taxon>
        <taxon>Bacteroidota</taxon>
        <taxon>Bacteroidia</taxon>
        <taxon>Bacteroidales</taxon>
        <taxon>Porphyromonadaceae</taxon>
        <taxon>Porphyromonas</taxon>
    </lineage>
</organism>
<accession>C3JD07</accession>
<evidence type="ECO:0000256" key="1">
    <source>
        <dbReference type="SAM" id="Phobius"/>
    </source>
</evidence>
<keyword evidence="3" id="KW-1185">Reference proteome</keyword>
<keyword evidence="1" id="KW-1133">Transmembrane helix</keyword>
<name>C3JD07_POREA</name>
<dbReference type="STRING" id="553175.POREN0001_0694"/>
<evidence type="ECO:0000313" key="2">
    <source>
        <dbReference type="EMBL" id="EEN81898.1"/>
    </source>
</evidence>
<dbReference type="AlphaFoldDB" id="C3JD07"/>
<sequence>MFTIPTIGDFLLQTPYLKVFHGTIFLLCLLVRERKKGN</sequence>
<proteinExistence type="predicted"/>
<comment type="caution">
    <text evidence="2">The sequence shown here is derived from an EMBL/GenBank/DDBJ whole genome shotgun (WGS) entry which is preliminary data.</text>
</comment>
<feature type="transmembrane region" description="Helical" evidence="1">
    <location>
        <begin position="15"/>
        <end position="32"/>
    </location>
</feature>